<reference evidence="1" key="1">
    <citation type="submission" date="2021-02" db="EMBL/GenBank/DDBJ databases">
        <authorList>
            <person name="Nowell W R."/>
        </authorList>
    </citation>
    <scope>NUCLEOTIDE SEQUENCE</scope>
</reference>
<evidence type="ECO:0000313" key="1">
    <source>
        <dbReference type="EMBL" id="CAF4338852.1"/>
    </source>
</evidence>
<comment type="caution">
    <text evidence="1">The sequence shown here is derived from an EMBL/GenBank/DDBJ whole genome shotgun (WGS) entry which is preliminary data.</text>
</comment>
<name>A0A820KET1_9BILA</name>
<evidence type="ECO:0000313" key="2">
    <source>
        <dbReference type="Proteomes" id="UP000663823"/>
    </source>
</evidence>
<dbReference type="EMBL" id="CAJOAX010059656">
    <property type="protein sequence ID" value="CAF4338852.1"/>
    <property type="molecule type" value="Genomic_DNA"/>
</dbReference>
<accession>A0A820KET1</accession>
<gene>
    <name evidence="1" type="ORF">OTI717_LOCUS43186</name>
</gene>
<protein>
    <submittedName>
        <fullName evidence="1">Uncharacterized protein</fullName>
    </submittedName>
</protein>
<feature type="non-terminal residue" evidence="1">
    <location>
        <position position="1"/>
    </location>
</feature>
<organism evidence="1 2">
    <name type="scientific">Rotaria sordida</name>
    <dbReference type="NCBI Taxonomy" id="392033"/>
    <lineage>
        <taxon>Eukaryota</taxon>
        <taxon>Metazoa</taxon>
        <taxon>Spiralia</taxon>
        <taxon>Gnathifera</taxon>
        <taxon>Rotifera</taxon>
        <taxon>Eurotatoria</taxon>
        <taxon>Bdelloidea</taxon>
        <taxon>Philodinida</taxon>
        <taxon>Philodinidae</taxon>
        <taxon>Rotaria</taxon>
    </lineage>
</organism>
<sequence>SFLCHPLSSNLQVEYVQINIDHVIRPNVARIVLILQVET</sequence>
<proteinExistence type="predicted"/>
<dbReference type="Proteomes" id="UP000663823">
    <property type="component" value="Unassembled WGS sequence"/>
</dbReference>
<dbReference type="AlphaFoldDB" id="A0A820KET1"/>